<dbReference type="InterPro" id="IPR029045">
    <property type="entry name" value="ClpP/crotonase-like_dom_sf"/>
</dbReference>
<dbReference type="SUPFAM" id="SSF52096">
    <property type="entry name" value="ClpP/crotonase"/>
    <property type="match status" value="1"/>
</dbReference>
<dbReference type="InterPro" id="IPR001753">
    <property type="entry name" value="Enoyl-CoA_hydra/iso"/>
</dbReference>
<reference evidence="3" key="1">
    <citation type="submission" date="2020-02" db="EMBL/GenBank/DDBJ databases">
        <authorList>
            <person name="Meier V. D."/>
        </authorList>
    </citation>
    <scope>NUCLEOTIDE SEQUENCE</scope>
    <source>
        <strain evidence="3">AVDCRST_MAG08</strain>
    </source>
</reference>
<dbReference type="AlphaFoldDB" id="A0A6J4I536"/>
<keyword evidence="3" id="KW-0456">Lyase</keyword>
<dbReference type="InterPro" id="IPR014748">
    <property type="entry name" value="Enoyl-CoA_hydra_C"/>
</dbReference>
<sequence length="264" mass="28249">MEPELLVQRADGVALLTMNRPEQLNALGGDMLSLLLDTLREIATDAEIGCVVLTGAGRGFCAGGDMKARATGQRPPPATPEAGADHLRARMEASRLLHEMPKPTIAMLNGVAAGAGMALALACDLRIAGESARMTTAFAKMGFSGDFGGHWFLSRLVGPARARELYFTSEVLDSARLEALGLANRVVPDAALLEETMALARRLGAGPRVAWRYMKRSMKAAEEGSLADALDAEAIGMMRCRETEDHQEALRAFAEKRPPVFSGR</sequence>
<name>A0A6J4I536_9PROT</name>
<dbReference type="EC" id="4.2.1.17" evidence="3"/>
<dbReference type="PANTHER" id="PTHR43459">
    <property type="entry name" value="ENOYL-COA HYDRATASE"/>
    <property type="match status" value="1"/>
</dbReference>
<evidence type="ECO:0000256" key="1">
    <source>
        <dbReference type="ARBA" id="ARBA00005254"/>
    </source>
</evidence>
<dbReference type="Gene3D" id="1.10.12.10">
    <property type="entry name" value="Lyase 2-enoyl-coa Hydratase, Chain A, domain 2"/>
    <property type="match status" value="1"/>
</dbReference>
<organism evidence="3">
    <name type="scientific">uncultured Acetobacteraceae bacterium</name>
    <dbReference type="NCBI Taxonomy" id="169975"/>
    <lineage>
        <taxon>Bacteria</taxon>
        <taxon>Pseudomonadati</taxon>
        <taxon>Pseudomonadota</taxon>
        <taxon>Alphaproteobacteria</taxon>
        <taxon>Acetobacterales</taxon>
        <taxon>Acetobacteraceae</taxon>
        <taxon>environmental samples</taxon>
    </lineage>
</organism>
<dbReference type="EMBL" id="CADCTG010000142">
    <property type="protein sequence ID" value="CAA9241738.1"/>
    <property type="molecule type" value="Genomic_DNA"/>
</dbReference>
<evidence type="ECO:0000256" key="2">
    <source>
        <dbReference type="RuleBase" id="RU003707"/>
    </source>
</evidence>
<comment type="similarity">
    <text evidence="1 2">Belongs to the enoyl-CoA hydratase/isomerase family.</text>
</comment>
<evidence type="ECO:0000313" key="3">
    <source>
        <dbReference type="EMBL" id="CAA9241738.1"/>
    </source>
</evidence>
<gene>
    <name evidence="3" type="ORF">AVDCRST_MAG08-1657</name>
</gene>
<dbReference type="PROSITE" id="PS00166">
    <property type="entry name" value="ENOYL_COA_HYDRATASE"/>
    <property type="match status" value="1"/>
</dbReference>
<dbReference type="InterPro" id="IPR018376">
    <property type="entry name" value="Enoyl-CoA_hyd/isom_CS"/>
</dbReference>
<protein>
    <submittedName>
        <fullName evidence="3">Enoyl-CoA hydratase</fullName>
        <ecNumber evidence="3">4.2.1.17</ecNumber>
    </submittedName>
</protein>
<dbReference type="Pfam" id="PF00378">
    <property type="entry name" value="ECH_1"/>
    <property type="match status" value="1"/>
</dbReference>
<proteinExistence type="inferred from homology"/>
<dbReference type="CDD" id="cd06558">
    <property type="entry name" value="crotonase-like"/>
    <property type="match status" value="1"/>
</dbReference>
<dbReference type="Gene3D" id="3.90.226.10">
    <property type="entry name" value="2-enoyl-CoA Hydratase, Chain A, domain 1"/>
    <property type="match status" value="1"/>
</dbReference>
<accession>A0A6J4I536</accession>
<dbReference type="GO" id="GO:0004300">
    <property type="term" value="F:enoyl-CoA hydratase activity"/>
    <property type="evidence" value="ECO:0007669"/>
    <property type="project" value="UniProtKB-EC"/>
</dbReference>
<dbReference type="PANTHER" id="PTHR43459:SF1">
    <property type="entry name" value="EG:BACN32G11.4 PROTEIN"/>
    <property type="match status" value="1"/>
</dbReference>